<accession>F3QPE1</accession>
<dbReference type="STRING" id="762982.HMPREF9442_00028"/>
<keyword evidence="2" id="KW-1185">Reference proteome</keyword>
<dbReference type="InterPro" id="IPR011044">
    <property type="entry name" value="Quino_amine_DH_bsu"/>
</dbReference>
<evidence type="ECO:0000313" key="1">
    <source>
        <dbReference type="EMBL" id="EGG58135.1"/>
    </source>
</evidence>
<dbReference type="SUPFAM" id="SSF50969">
    <property type="entry name" value="YVTN repeat-like/Quinoprotein amine dehydrogenase"/>
    <property type="match status" value="1"/>
</dbReference>
<dbReference type="Pfam" id="PF17170">
    <property type="entry name" value="DUF5128"/>
    <property type="match status" value="1"/>
</dbReference>
<dbReference type="eggNOG" id="COG3391">
    <property type="taxonomic scope" value="Bacteria"/>
</dbReference>
<protein>
    <submittedName>
        <fullName evidence="1">Conserved domain protein</fullName>
    </submittedName>
</protein>
<organism evidence="1 2">
    <name type="scientific">Paraprevotella xylaniphila YIT 11841</name>
    <dbReference type="NCBI Taxonomy" id="762982"/>
    <lineage>
        <taxon>Bacteria</taxon>
        <taxon>Pseudomonadati</taxon>
        <taxon>Bacteroidota</taxon>
        <taxon>Bacteroidia</taxon>
        <taxon>Bacteroidales</taxon>
        <taxon>Prevotellaceae</taxon>
        <taxon>Paraprevotella</taxon>
    </lineage>
</organism>
<name>F3QPE1_9BACT</name>
<evidence type="ECO:0000313" key="2">
    <source>
        <dbReference type="Proteomes" id="UP000005546"/>
    </source>
</evidence>
<comment type="caution">
    <text evidence="1">The sequence shown here is derived from an EMBL/GenBank/DDBJ whole genome shotgun (WGS) entry which is preliminary data.</text>
</comment>
<gene>
    <name evidence="1" type="ORF">HMPREF9442_00028</name>
</gene>
<dbReference type="InterPro" id="IPR011042">
    <property type="entry name" value="6-blade_b-propeller_TolB-like"/>
</dbReference>
<reference evidence="1 2" key="1">
    <citation type="submission" date="2011-02" db="EMBL/GenBank/DDBJ databases">
        <authorList>
            <person name="Weinstock G."/>
            <person name="Sodergren E."/>
            <person name="Clifton S."/>
            <person name="Fulton L."/>
            <person name="Fulton B."/>
            <person name="Courtney L."/>
            <person name="Fronick C."/>
            <person name="Harrison M."/>
            <person name="Strong C."/>
            <person name="Farmer C."/>
            <person name="Delahaunty K."/>
            <person name="Markovic C."/>
            <person name="Hall O."/>
            <person name="Minx P."/>
            <person name="Tomlinson C."/>
            <person name="Mitreva M."/>
            <person name="Hou S."/>
            <person name="Chen J."/>
            <person name="Wollam A."/>
            <person name="Pepin K.H."/>
            <person name="Johnson M."/>
            <person name="Bhonagiri V."/>
            <person name="Zhang X."/>
            <person name="Suruliraj S."/>
            <person name="Warren W."/>
            <person name="Chinwalla A."/>
            <person name="Mardis E.R."/>
            <person name="Wilson R.K."/>
        </authorList>
    </citation>
    <scope>NUCLEOTIDE SEQUENCE [LARGE SCALE GENOMIC DNA]</scope>
    <source>
        <strain evidence="1 2">YIT 11841</strain>
    </source>
</reference>
<dbReference type="EMBL" id="AFBR01000001">
    <property type="protein sequence ID" value="EGG58135.1"/>
    <property type="molecule type" value="Genomic_DNA"/>
</dbReference>
<dbReference type="Proteomes" id="UP000005546">
    <property type="component" value="Unassembled WGS sequence"/>
</dbReference>
<dbReference type="HOGENOM" id="CLU_056133_0_1_10"/>
<proteinExistence type="predicted"/>
<sequence>MKSANSSPLLYNSHLIKFDAMDIRKILLFCSFANMLFLNSCTKEKGQGEASFVWNCTEISPDSFDIASLHQDYALIPLQLTNSSTVGMIDKVAFSDSIVFVLDCRTATGLFAFNAKDGTFIKRIGDIGNGHGEYRELHDFSIDEKHKCIYVLCERNRIQQYSFSGEYQKELPLPFLVTNMEYSHDRFYFVNDYPKENNLYVTDMDFNIIAEHFPNEDYGENYVTLLSPFQKTENGVLYRRHLDNHIYNVNTQGEVSVLYEFDFGRKAIDFKDIKEWSPSQLKKIEAESVCDVKYFIDGKDYAMILFYDENRPHIGIYDKETKDVKTYDYAKMKNKRLNIKFPLPKYNNLNENVFSILYYKDIETLVEQGILDKETYSKDSNPILCVYP</sequence>
<dbReference type="AlphaFoldDB" id="F3QPE1"/>
<dbReference type="Gene3D" id="2.120.10.30">
    <property type="entry name" value="TolB, C-terminal domain"/>
    <property type="match status" value="1"/>
</dbReference>